<dbReference type="Proteomes" id="UP000317238">
    <property type="component" value="Unassembled WGS sequence"/>
</dbReference>
<dbReference type="PANTHER" id="PTHR40940">
    <property type="entry name" value="PROTEIN BATD-RELATED"/>
    <property type="match status" value="1"/>
</dbReference>
<gene>
    <name evidence="4" type="ORF">Pan14r_12090</name>
</gene>
<evidence type="ECO:0000256" key="2">
    <source>
        <dbReference type="SAM" id="SignalP"/>
    </source>
</evidence>
<dbReference type="InterPro" id="IPR025738">
    <property type="entry name" value="BatD"/>
</dbReference>
<keyword evidence="1" id="KW-0472">Membrane</keyword>
<dbReference type="Pfam" id="PF25607">
    <property type="entry name" value="DUF7939"/>
    <property type="match status" value="1"/>
</dbReference>
<feature type="signal peptide" evidence="2">
    <location>
        <begin position="1"/>
        <end position="19"/>
    </location>
</feature>
<proteinExistence type="predicted"/>
<feature type="domain" description="DUF7939" evidence="3">
    <location>
        <begin position="353"/>
        <end position="423"/>
    </location>
</feature>
<reference evidence="4 5" key="1">
    <citation type="submission" date="2019-02" db="EMBL/GenBank/DDBJ databases">
        <title>Deep-cultivation of Planctomycetes and their phenomic and genomic characterization uncovers novel biology.</title>
        <authorList>
            <person name="Wiegand S."/>
            <person name="Jogler M."/>
            <person name="Boedeker C."/>
            <person name="Pinto D."/>
            <person name="Vollmers J."/>
            <person name="Rivas-Marin E."/>
            <person name="Kohn T."/>
            <person name="Peeters S.H."/>
            <person name="Heuer A."/>
            <person name="Rast P."/>
            <person name="Oberbeckmann S."/>
            <person name="Bunk B."/>
            <person name="Jeske O."/>
            <person name="Meyerdierks A."/>
            <person name="Storesund J.E."/>
            <person name="Kallscheuer N."/>
            <person name="Luecker S."/>
            <person name="Lage O.M."/>
            <person name="Pohl T."/>
            <person name="Merkel B.J."/>
            <person name="Hornburger P."/>
            <person name="Mueller R.-W."/>
            <person name="Bruemmer F."/>
            <person name="Labrenz M."/>
            <person name="Spormann A.M."/>
            <person name="Op Den Camp H."/>
            <person name="Overmann J."/>
            <person name="Amann R."/>
            <person name="Jetten M.S.M."/>
            <person name="Mascher T."/>
            <person name="Medema M.H."/>
            <person name="Devos D.P."/>
            <person name="Kaster A.-K."/>
            <person name="Ovreas L."/>
            <person name="Rohde M."/>
            <person name="Galperin M.Y."/>
            <person name="Jogler C."/>
        </authorList>
    </citation>
    <scope>NUCLEOTIDE SEQUENCE [LARGE SCALE GENOMIC DNA]</scope>
    <source>
        <strain evidence="4 5">Pan14r</strain>
    </source>
</reference>
<name>A0A5C5Y3S9_9PLAN</name>
<dbReference type="AlphaFoldDB" id="A0A5C5Y3S9"/>
<evidence type="ECO:0000259" key="3">
    <source>
        <dbReference type="Pfam" id="PF25607"/>
    </source>
</evidence>
<evidence type="ECO:0000313" key="5">
    <source>
        <dbReference type="Proteomes" id="UP000317238"/>
    </source>
</evidence>
<feature type="transmembrane region" description="Helical" evidence="1">
    <location>
        <begin position="312"/>
        <end position="331"/>
    </location>
</feature>
<accession>A0A5C5Y3S9</accession>
<evidence type="ECO:0000256" key="1">
    <source>
        <dbReference type="SAM" id="Phobius"/>
    </source>
</evidence>
<sequence length="443" mass="47822" precursor="true">MIPNSVIFGRGWLGFTAFAALAVTGQPCASQDSQAKSESESVVVHVQTDAPEPEAWVGQRLPFFVKLKAPGPFVGAAGFSVPSVARAFIVKVGSPVVSSETGDDDQDWTVQTHEFALFSQATGTVSIPDIQVRFSCRNGYTGPVSDHVETSRGIDVQIQTPDDYDPDVFIVSTRRLEVSQSWDPPPGDIRQGDLIRRTIQQSADDVAAMALAPPVLTAPENVRVYPDDPAVDDDMQRGNFTGRRTDVITYVPRQGGTVTLPAAKYVWWDPAQKQFGSTTLPAATYTVAAVANATTSGDSVSDESSGVAFTRWWALGLLIAVAGMGCIAVLTRRTLKSRLQQIWSRLYPPNRVAVGRLRRACRNNDPVAAEAAWQQWQNTLPGSPTVTPALRSAVTELHRRRYGNVDDATWDGSQLCRALTESLAASKDDADGSVDALPPLNPV</sequence>
<dbReference type="InterPro" id="IPR057699">
    <property type="entry name" value="DUF7939"/>
</dbReference>
<protein>
    <recommendedName>
        <fullName evidence="3">DUF7939 domain-containing protein</fullName>
    </recommendedName>
</protein>
<keyword evidence="1" id="KW-0812">Transmembrane</keyword>
<dbReference type="RefSeq" id="WP_197203387.1">
    <property type="nucleotide sequence ID" value="NZ_SJPL01000001.1"/>
</dbReference>
<comment type="caution">
    <text evidence="4">The sequence shown here is derived from an EMBL/GenBank/DDBJ whole genome shotgun (WGS) entry which is preliminary data.</text>
</comment>
<dbReference type="PANTHER" id="PTHR40940:SF1">
    <property type="entry name" value="PROTEIN BATD"/>
    <property type="match status" value="1"/>
</dbReference>
<organism evidence="4 5">
    <name type="scientific">Crateriforma conspicua</name>
    <dbReference type="NCBI Taxonomy" id="2527996"/>
    <lineage>
        <taxon>Bacteria</taxon>
        <taxon>Pseudomonadati</taxon>
        <taxon>Planctomycetota</taxon>
        <taxon>Planctomycetia</taxon>
        <taxon>Planctomycetales</taxon>
        <taxon>Planctomycetaceae</taxon>
        <taxon>Crateriforma</taxon>
    </lineage>
</organism>
<keyword evidence="5" id="KW-1185">Reference proteome</keyword>
<dbReference type="EMBL" id="SJPL01000001">
    <property type="protein sequence ID" value="TWT68925.1"/>
    <property type="molecule type" value="Genomic_DNA"/>
</dbReference>
<feature type="chain" id="PRO_5022944522" description="DUF7939 domain-containing protein" evidence="2">
    <location>
        <begin position="20"/>
        <end position="443"/>
    </location>
</feature>
<keyword evidence="1" id="KW-1133">Transmembrane helix</keyword>
<evidence type="ECO:0000313" key="4">
    <source>
        <dbReference type="EMBL" id="TWT68925.1"/>
    </source>
</evidence>
<keyword evidence="2" id="KW-0732">Signal</keyword>